<comment type="caution">
    <text evidence="12">The sequence shown here is derived from an EMBL/GenBank/DDBJ whole genome shotgun (WGS) entry which is preliminary data.</text>
</comment>
<gene>
    <name evidence="12" type="ORF">Sjap_016532</name>
</gene>
<dbReference type="GO" id="GO:0005634">
    <property type="term" value="C:nucleus"/>
    <property type="evidence" value="ECO:0007669"/>
    <property type="project" value="UniProtKB-SubCell"/>
</dbReference>
<evidence type="ECO:0000313" key="12">
    <source>
        <dbReference type="EMBL" id="KAK9117585.1"/>
    </source>
</evidence>
<keyword evidence="2" id="KW-0479">Metal-binding</keyword>
<evidence type="ECO:0000259" key="11">
    <source>
        <dbReference type="PROSITE" id="PS51141"/>
    </source>
</evidence>
<feature type="region of interest" description="Disordered" evidence="10">
    <location>
        <begin position="185"/>
        <end position="206"/>
    </location>
</feature>
<keyword evidence="3 9" id="KW-0863">Zinc-finger</keyword>
<sequence>MISRATAAKEEEQERLLLKEIDKGFMDWELKTPAWDFAEFDREANPNIVSVVGSSSTGDQKGKGDCSVDLKLGRFGDFGGEMSVNKWSDPRDSTAVGATAMVPSPKRPRAPNNGMQTVSCSVDGCTADLSKCRDYHRRHKVCEVHSKTPRVMVGGQEQRFCQQCSRFHLLVEFDEVKRSCRKRLDGHNRRRRKPQPDSIPISSGSLFTNHQGARLMPFANPQVLPTTSVVSPTWPTVVKTEEDSMLYSSHPSMRFSDRQNPFPGSLSRSYKGEKQFPFLHVSDPTLGHRTGPEPSVCQPLLNTIASSESGGATTKMFSEGLARIDSDCALSLLSSPPTQTSGISRMGHMVQHDSIPMAQPLIPTLQYNHNSISRYHSQGMEGETVGSVLVSDANDADIHCSGIFHVGHEGSSQEGVPQTLPFSWE</sequence>
<evidence type="ECO:0000256" key="2">
    <source>
        <dbReference type="ARBA" id="ARBA00022723"/>
    </source>
</evidence>
<dbReference type="InterPro" id="IPR004333">
    <property type="entry name" value="SBP_dom"/>
</dbReference>
<accession>A0AAP0IM38</accession>
<dbReference type="GO" id="GO:0003677">
    <property type="term" value="F:DNA binding"/>
    <property type="evidence" value="ECO:0007669"/>
    <property type="project" value="UniProtKB-KW"/>
</dbReference>
<feature type="domain" description="SBP-type" evidence="11">
    <location>
        <begin position="117"/>
        <end position="194"/>
    </location>
</feature>
<evidence type="ECO:0000256" key="9">
    <source>
        <dbReference type="PROSITE-ProRule" id="PRU00470"/>
    </source>
</evidence>
<dbReference type="Proteomes" id="UP001417504">
    <property type="component" value="Unassembled WGS sequence"/>
</dbReference>
<dbReference type="InterPro" id="IPR036893">
    <property type="entry name" value="SBP_sf"/>
</dbReference>
<name>A0AAP0IM38_9MAGN</name>
<dbReference type="PROSITE" id="PS51141">
    <property type="entry name" value="ZF_SBP"/>
    <property type="match status" value="1"/>
</dbReference>
<keyword evidence="13" id="KW-1185">Reference proteome</keyword>
<evidence type="ECO:0000256" key="8">
    <source>
        <dbReference type="ARBA" id="ARBA00023242"/>
    </source>
</evidence>
<evidence type="ECO:0000256" key="6">
    <source>
        <dbReference type="ARBA" id="ARBA00023125"/>
    </source>
</evidence>
<keyword evidence="8" id="KW-0539">Nucleus</keyword>
<evidence type="ECO:0000313" key="13">
    <source>
        <dbReference type="Proteomes" id="UP001417504"/>
    </source>
</evidence>
<keyword evidence="5" id="KW-0805">Transcription regulation</keyword>
<keyword evidence="6" id="KW-0238">DNA-binding</keyword>
<evidence type="ECO:0000256" key="4">
    <source>
        <dbReference type="ARBA" id="ARBA00022833"/>
    </source>
</evidence>
<comment type="subcellular location">
    <subcellularLocation>
        <location evidence="1">Nucleus</location>
    </subcellularLocation>
</comment>
<dbReference type="PANTHER" id="PTHR31251">
    <property type="entry name" value="SQUAMOSA PROMOTER-BINDING-LIKE PROTEIN 4"/>
    <property type="match status" value="1"/>
</dbReference>
<dbReference type="InterPro" id="IPR044817">
    <property type="entry name" value="SBP-like"/>
</dbReference>
<evidence type="ECO:0000256" key="7">
    <source>
        <dbReference type="ARBA" id="ARBA00023163"/>
    </source>
</evidence>
<evidence type="ECO:0000256" key="10">
    <source>
        <dbReference type="SAM" id="MobiDB-lite"/>
    </source>
</evidence>
<protein>
    <recommendedName>
        <fullName evidence="11">SBP-type domain-containing protein</fullName>
    </recommendedName>
</protein>
<proteinExistence type="predicted"/>
<dbReference type="GO" id="GO:0008270">
    <property type="term" value="F:zinc ion binding"/>
    <property type="evidence" value="ECO:0007669"/>
    <property type="project" value="UniProtKB-KW"/>
</dbReference>
<evidence type="ECO:0000256" key="3">
    <source>
        <dbReference type="ARBA" id="ARBA00022771"/>
    </source>
</evidence>
<dbReference type="Gene3D" id="4.10.1100.10">
    <property type="entry name" value="Transcription factor, SBP-box domain"/>
    <property type="match status" value="1"/>
</dbReference>
<dbReference type="Pfam" id="PF03110">
    <property type="entry name" value="SBP"/>
    <property type="match status" value="1"/>
</dbReference>
<evidence type="ECO:0000256" key="5">
    <source>
        <dbReference type="ARBA" id="ARBA00023015"/>
    </source>
</evidence>
<evidence type="ECO:0000256" key="1">
    <source>
        <dbReference type="ARBA" id="ARBA00004123"/>
    </source>
</evidence>
<dbReference type="PANTHER" id="PTHR31251:SF208">
    <property type="entry name" value="SQUAMOSA PROMOTER-BINDING-LIKE PROTEIN 18"/>
    <property type="match status" value="1"/>
</dbReference>
<dbReference type="FunFam" id="4.10.1100.10:FF:000001">
    <property type="entry name" value="Squamosa promoter-binding-like protein 14"/>
    <property type="match status" value="1"/>
</dbReference>
<reference evidence="12 13" key="1">
    <citation type="submission" date="2024-01" db="EMBL/GenBank/DDBJ databases">
        <title>Genome assemblies of Stephania.</title>
        <authorList>
            <person name="Yang L."/>
        </authorList>
    </citation>
    <scope>NUCLEOTIDE SEQUENCE [LARGE SCALE GENOMIC DNA]</scope>
    <source>
        <strain evidence="12">QJT</strain>
        <tissue evidence="12">Leaf</tissue>
    </source>
</reference>
<dbReference type="SUPFAM" id="SSF103612">
    <property type="entry name" value="SBT domain"/>
    <property type="match status" value="1"/>
</dbReference>
<keyword evidence="4" id="KW-0862">Zinc</keyword>
<dbReference type="EMBL" id="JBBNAE010000006">
    <property type="protein sequence ID" value="KAK9117585.1"/>
    <property type="molecule type" value="Genomic_DNA"/>
</dbReference>
<dbReference type="AlphaFoldDB" id="A0AAP0IM38"/>
<organism evidence="12 13">
    <name type="scientific">Stephania japonica</name>
    <dbReference type="NCBI Taxonomy" id="461633"/>
    <lineage>
        <taxon>Eukaryota</taxon>
        <taxon>Viridiplantae</taxon>
        <taxon>Streptophyta</taxon>
        <taxon>Embryophyta</taxon>
        <taxon>Tracheophyta</taxon>
        <taxon>Spermatophyta</taxon>
        <taxon>Magnoliopsida</taxon>
        <taxon>Ranunculales</taxon>
        <taxon>Menispermaceae</taxon>
        <taxon>Menispermoideae</taxon>
        <taxon>Cissampelideae</taxon>
        <taxon>Stephania</taxon>
    </lineage>
</organism>
<keyword evidence="7" id="KW-0804">Transcription</keyword>